<gene>
    <name evidence="1" type="ORF">H9Y05_03275</name>
</gene>
<comment type="caution">
    <text evidence="1">The sequence shown here is derived from an EMBL/GenBank/DDBJ whole genome shotgun (WGS) entry which is preliminary data.</text>
</comment>
<accession>A0A8J6PA33</accession>
<protein>
    <submittedName>
        <fullName evidence="1">Uncharacterized protein</fullName>
    </submittedName>
</protein>
<dbReference type="EMBL" id="JACVEL010000002">
    <property type="protein sequence ID" value="MBC9811488.1"/>
    <property type="molecule type" value="Genomic_DNA"/>
</dbReference>
<dbReference type="RefSeq" id="WP_216713498.1">
    <property type="nucleotide sequence ID" value="NZ_JACVEL010000002.1"/>
</dbReference>
<dbReference type="AlphaFoldDB" id="A0A8J6PA33"/>
<dbReference type="Proteomes" id="UP000652681">
    <property type="component" value="Unassembled WGS sequence"/>
</dbReference>
<sequence>MKIVVFLFLITLVFVSCKQENRSLDCLFYEVKGPVETITEIEEMSVYPDQLSKNVYYFNKQGELTKAEHFRSTDTSGTFDLEYITHVKQAENGRRNYYKTAPGSEKIYEVFQLEKVSDDEIRYTFKIEERDVEVNRTIYYNNELPVRSYTTGHYADSKFETKKENFYTNQGILDSSITIDLITKRTATAYYKNNQEDNFGNFTFGEFVDENGERIYTIKRSYTYYK</sequence>
<reference evidence="1" key="1">
    <citation type="submission" date="2020-09" db="EMBL/GenBank/DDBJ databases">
        <title>Taishania pollutisoli gen. nov., sp. nov., Isolated from Tetrabromobisphenol A-Contaminated Soil.</title>
        <authorList>
            <person name="Chen Q."/>
        </authorList>
    </citation>
    <scope>NUCLEOTIDE SEQUENCE</scope>
    <source>
        <strain evidence="1">CZZ-1</strain>
    </source>
</reference>
<keyword evidence="2" id="KW-1185">Reference proteome</keyword>
<evidence type="ECO:0000313" key="2">
    <source>
        <dbReference type="Proteomes" id="UP000652681"/>
    </source>
</evidence>
<organism evidence="1 2">
    <name type="scientific">Taishania pollutisoli</name>
    <dbReference type="NCBI Taxonomy" id="2766479"/>
    <lineage>
        <taxon>Bacteria</taxon>
        <taxon>Pseudomonadati</taxon>
        <taxon>Bacteroidota</taxon>
        <taxon>Flavobacteriia</taxon>
        <taxon>Flavobacteriales</taxon>
        <taxon>Crocinitomicaceae</taxon>
        <taxon>Taishania</taxon>
    </lineage>
</organism>
<name>A0A8J6PA33_9FLAO</name>
<dbReference type="PROSITE" id="PS51257">
    <property type="entry name" value="PROKAR_LIPOPROTEIN"/>
    <property type="match status" value="1"/>
</dbReference>
<proteinExistence type="predicted"/>
<evidence type="ECO:0000313" key="1">
    <source>
        <dbReference type="EMBL" id="MBC9811488.1"/>
    </source>
</evidence>